<keyword evidence="3" id="KW-1185">Reference proteome</keyword>
<evidence type="ECO:0000256" key="1">
    <source>
        <dbReference type="SAM" id="MobiDB-lite"/>
    </source>
</evidence>
<dbReference type="AlphaFoldDB" id="A0A1Z4ECF5"/>
<accession>A0A1Z4ECF5</accession>
<dbReference type="KEGG" id="mshg:MSG_00468"/>
<dbReference type="Proteomes" id="UP000217736">
    <property type="component" value="Chromosome"/>
</dbReference>
<name>A0A1Z4ECF5_9MYCO</name>
<proteinExistence type="predicted"/>
<protein>
    <recommendedName>
        <fullName evidence="4">ATPase</fullName>
    </recommendedName>
</protein>
<reference evidence="3" key="1">
    <citation type="submission" date="2017-06" db="EMBL/GenBank/DDBJ databases">
        <title>Complete Genome Sequence of Mycobacterium shigaense.</title>
        <authorList>
            <person name="Fukano H."/>
            <person name="Yoshida M."/>
            <person name="Kazumi Y."/>
            <person name="Ogura Y."/>
            <person name="Mitarai S."/>
            <person name="Hayashi T."/>
            <person name="Hoshino Y."/>
        </authorList>
    </citation>
    <scope>NUCLEOTIDE SEQUENCE [LARGE SCALE GENOMIC DNA]</scope>
    <source>
        <strain evidence="3">UN-152</strain>
    </source>
</reference>
<sequence>MGTQEGTVAAVSLNPGHIGSGAGQLRANVYAATPSGDAAPTERLTGFRQPRAHRPSSPSGEPRPSDRSGGDQQPRIQRTRRTVDLPAAKHRALDIWQREAADRLGVARVTGQEVLTALIDQLLADPKLAAQITQAIQDRR</sequence>
<evidence type="ECO:0000313" key="3">
    <source>
        <dbReference type="Proteomes" id="UP000217736"/>
    </source>
</evidence>
<organism evidence="2 3">
    <name type="scientific">Mycobacterium shigaense</name>
    <dbReference type="NCBI Taxonomy" id="722731"/>
    <lineage>
        <taxon>Bacteria</taxon>
        <taxon>Bacillati</taxon>
        <taxon>Actinomycetota</taxon>
        <taxon>Actinomycetes</taxon>
        <taxon>Mycobacteriales</taxon>
        <taxon>Mycobacteriaceae</taxon>
        <taxon>Mycobacterium</taxon>
        <taxon>Mycobacterium simiae complex</taxon>
    </lineage>
</organism>
<evidence type="ECO:0000313" key="2">
    <source>
        <dbReference type="EMBL" id="BAX90633.1"/>
    </source>
</evidence>
<feature type="region of interest" description="Disordered" evidence="1">
    <location>
        <begin position="1"/>
        <end position="84"/>
    </location>
</feature>
<dbReference type="EMBL" id="AP018164">
    <property type="protein sequence ID" value="BAX90633.1"/>
    <property type="molecule type" value="Genomic_DNA"/>
</dbReference>
<gene>
    <name evidence="2" type="ORF">MSG_00468</name>
</gene>
<evidence type="ECO:0008006" key="4">
    <source>
        <dbReference type="Google" id="ProtNLM"/>
    </source>
</evidence>